<comment type="caution">
    <text evidence="8">The sequence shown here is derived from an EMBL/GenBank/DDBJ whole genome shotgun (WGS) entry which is preliminary data.</text>
</comment>
<organism evidence="8 9">
    <name type="scientific">Candidatus Limisoma intestinavium</name>
    <dbReference type="NCBI Taxonomy" id="2840856"/>
    <lineage>
        <taxon>Bacteria</taxon>
        <taxon>Pseudomonadati</taxon>
        <taxon>Bacteroidota</taxon>
        <taxon>Bacteroidia</taxon>
        <taxon>Bacteroidales</taxon>
        <taxon>Candidatus Limisoma</taxon>
    </lineage>
</organism>
<feature type="transmembrane region" description="Helical" evidence="7">
    <location>
        <begin position="6"/>
        <end position="25"/>
    </location>
</feature>
<comment type="similarity">
    <text evidence="2 6">Belongs to the ABC-3 integral membrane protein family.</text>
</comment>
<dbReference type="InterPro" id="IPR001626">
    <property type="entry name" value="ABC_TroCD"/>
</dbReference>
<dbReference type="Gene3D" id="1.10.3470.10">
    <property type="entry name" value="ABC transporter involved in vitamin B12 uptake, BtuC"/>
    <property type="match status" value="1"/>
</dbReference>
<dbReference type="EMBL" id="DVMS01000169">
    <property type="protein sequence ID" value="HIU39181.1"/>
    <property type="molecule type" value="Genomic_DNA"/>
</dbReference>
<gene>
    <name evidence="8" type="ORF">IAD18_05910</name>
</gene>
<evidence type="ECO:0000256" key="3">
    <source>
        <dbReference type="ARBA" id="ARBA00022692"/>
    </source>
</evidence>
<dbReference type="PANTHER" id="PTHR30477:SF18">
    <property type="entry name" value="METAL TRANSPORT SYSTEM MEMBRANE PROTEIN CT_417-RELATED"/>
    <property type="match status" value="1"/>
</dbReference>
<evidence type="ECO:0000256" key="4">
    <source>
        <dbReference type="ARBA" id="ARBA00022989"/>
    </source>
</evidence>
<evidence type="ECO:0000256" key="1">
    <source>
        <dbReference type="ARBA" id="ARBA00004141"/>
    </source>
</evidence>
<keyword evidence="4 7" id="KW-1133">Transmembrane helix</keyword>
<feature type="transmembrane region" description="Helical" evidence="7">
    <location>
        <begin position="65"/>
        <end position="92"/>
    </location>
</feature>
<comment type="subcellular location">
    <subcellularLocation>
        <location evidence="6">Cell membrane</location>
        <topology evidence="6">Multi-pass membrane protein</topology>
    </subcellularLocation>
    <subcellularLocation>
        <location evidence="1">Membrane</location>
        <topology evidence="1">Multi-pass membrane protein</topology>
    </subcellularLocation>
</comment>
<dbReference type="PANTHER" id="PTHR30477">
    <property type="entry name" value="ABC-TRANSPORTER METAL-BINDING PROTEIN"/>
    <property type="match status" value="1"/>
</dbReference>
<keyword evidence="5 7" id="KW-0472">Membrane</keyword>
<name>A0A9D1IM97_9BACT</name>
<dbReference type="SUPFAM" id="SSF81345">
    <property type="entry name" value="ABC transporter involved in vitamin B12 uptake, BtuC"/>
    <property type="match status" value="1"/>
</dbReference>
<evidence type="ECO:0000256" key="6">
    <source>
        <dbReference type="RuleBase" id="RU003943"/>
    </source>
</evidence>
<protein>
    <submittedName>
        <fullName evidence="8">Metal ABC transporter permease</fullName>
    </submittedName>
</protein>
<dbReference type="AlphaFoldDB" id="A0A9D1IM97"/>
<sequence length="213" mass="22818">YYLGLNPIASAGIFAVAAALGAEWLSTRRKVRSDSAISVIWALGMAIGVLFIFLTPGYVPELQSFLFGNILTITPADLAIFAGFVALLLFLLAKYFRPIAICAFDSDFARTIGMPVALVNGMMTVLTAICIVLTLKLIGIMLLMSLFTVPQMTAELFTSRLRPMMALAAAIGVVSATAGLFASYFMDIPASATIVITQIIIYAVARNCCGKRQ</sequence>
<keyword evidence="3 6" id="KW-0812">Transmembrane</keyword>
<dbReference type="GO" id="GO:0055085">
    <property type="term" value="P:transmembrane transport"/>
    <property type="evidence" value="ECO:0007669"/>
    <property type="project" value="InterPro"/>
</dbReference>
<dbReference type="Pfam" id="PF00950">
    <property type="entry name" value="ABC-3"/>
    <property type="match status" value="1"/>
</dbReference>
<feature type="non-terminal residue" evidence="8">
    <location>
        <position position="1"/>
    </location>
</feature>
<keyword evidence="6" id="KW-0813">Transport</keyword>
<evidence type="ECO:0000256" key="5">
    <source>
        <dbReference type="ARBA" id="ARBA00023136"/>
    </source>
</evidence>
<dbReference type="InterPro" id="IPR037294">
    <property type="entry name" value="ABC_BtuC-like"/>
</dbReference>
<dbReference type="GO" id="GO:0010043">
    <property type="term" value="P:response to zinc ion"/>
    <property type="evidence" value="ECO:0007669"/>
    <property type="project" value="TreeGrafter"/>
</dbReference>
<evidence type="ECO:0000313" key="9">
    <source>
        <dbReference type="Proteomes" id="UP000824076"/>
    </source>
</evidence>
<evidence type="ECO:0000256" key="7">
    <source>
        <dbReference type="SAM" id="Phobius"/>
    </source>
</evidence>
<reference evidence="8" key="2">
    <citation type="journal article" date="2021" name="PeerJ">
        <title>Extensive microbial diversity within the chicken gut microbiome revealed by metagenomics and culture.</title>
        <authorList>
            <person name="Gilroy R."/>
            <person name="Ravi A."/>
            <person name="Getino M."/>
            <person name="Pursley I."/>
            <person name="Horton D.L."/>
            <person name="Alikhan N.F."/>
            <person name="Baker D."/>
            <person name="Gharbi K."/>
            <person name="Hall N."/>
            <person name="Watson M."/>
            <person name="Adriaenssens E.M."/>
            <person name="Foster-Nyarko E."/>
            <person name="Jarju S."/>
            <person name="Secka A."/>
            <person name="Antonio M."/>
            <person name="Oren A."/>
            <person name="Chaudhuri R.R."/>
            <person name="La Ragione R."/>
            <person name="Hildebrand F."/>
            <person name="Pallen M.J."/>
        </authorList>
    </citation>
    <scope>NUCLEOTIDE SEQUENCE</scope>
    <source>
        <strain evidence="8">17073</strain>
    </source>
</reference>
<feature type="transmembrane region" description="Helical" evidence="7">
    <location>
        <begin position="37"/>
        <end position="59"/>
    </location>
</feature>
<proteinExistence type="inferred from homology"/>
<dbReference type="Proteomes" id="UP000824076">
    <property type="component" value="Unassembled WGS sequence"/>
</dbReference>
<dbReference type="GO" id="GO:0043190">
    <property type="term" value="C:ATP-binding cassette (ABC) transporter complex"/>
    <property type="evidence" value="ECO:0007669"/>
    <property type="project" value="InterPro"/>
</dbReference>
<accession>A0A9D1IM97</accession>
<evidence type="ECO:0000256" key="2">
    <source>
        <dbReference type="ARBA" id="ARBA00008034"/>
    </source>
</evidence>
<reference evidence="8" key="1">
    <citation type="submission" date="2020-10" db="EMBL/GenBank/DDBJ databases">
        <authorList>
            <person name="Gilroy R."/>
        </authorList>
    </citation>
    <scope>NUCLEOTIDE SEQUENCE</scope>
    <source>
        <strain evidence="8">17073</strain>
    </source>
</reference>
<evidence type="ECO:0000313" key="8">
    <source>
        <dbReference type="EMBL" id="HIU39181.1"/>
    </source>
</evidence>
<feature type="transmembrane region" description="Helical" evidence="7">
    <location>
        <begin position="161"/>
        <end position="182"/>
    </location>
</feature>
<feature type="transmembrane region" description="Helical" evidence="7">
    <location>
        <begin position="125"/>
        <end position="149"/>
    </location>
</feature>